<dbReference type="OrthoDB" id="3056853at2759"/>
<accession>A0A0C9WNE7</accession>
<dbReference type="AlphaFoldDB" id="A0A0C9WNE7"/>
<feature type="compositionally biased region" description="Basic and acidic residues" evidence="1">
    <location>
        <begin position="129"/>
        <end position="140"/>
    </location>
</feature>
<proteinExistence type="predicted"/>
<organism evidence="2 3">
    <name type="scientific">Laccaria amethystina LaAM-08-1</name>
    <dbReference type="NCBI Taxonomy" id="1095629"/>
    <lineage>
        <taxon>Eukaryota</taxon>
        <taxon>Fungi</taxon>
        <taxon>Dikarya</taxon>
        <taxon>Basidiomycota</taxon>
        <taxon>Agaricomycotina</taxon>
        <taxon>Agaricomycetes</taxon>
        <taxon>Agaricomycetidae</taxon>
        <taxon>Agaricales</taxon>
        <taxon>Agaricineae</taxon>
        <taxon>Hydnangiaceae</taxon>
        <taxon>Laccaria</taxon>
    </lineage>
</organism>
<dbReference type="HOGENOM" id="CLU_127785_0_0_1"/>
<sequence length="140" mass="15345">MSDLDADLYGDLYGNDETDFNQQAQEETPGEPAPAESPSTTTTTTTKAADIKPVVKPPQAIPTENGAGIGNTVQQQQQQQHYIQPVQTSYTQPAPQKIPTYEQPQPSEYREPPAPRTDGGYQNIPVTERSVRPSEMKDEG</sequence>
<dbReference type="EMBL" id="KN838956">
    <property type="protein sequence ID" value="KIJ91895.1"/>
    <property type="molecule type" value="Genomic_DNA"/>
</dbReference>
<evidence type="ECO:0000313" key="3">
    <source>
        <dbReference type="Proteomes" id="UP000054477"/>
    </source>
</evidence>
<reference evidence="3" key="2">
    <citation type="submission" date="2015-01" db="EMBL/GenBank/DDBJ databases">
        <title>Evolutionary Origins and Diversification of the Mycorrhizal Mutualists.</title>
        <authorList>
            <consortium name="DOE Joint Genome Institute"/>
            <consortium name="Mycorrhizal Genomics Consortium"/>
            <person name="Kohler A."/>
            <person name="Kuo A."/>
            <person name="Nagy L.G."/>
            <person name="Floudas D."/>
            <person name="Copeland A."/>
            <person name="Barry K.W."/>
            <person name="Cichocki N."/>
            <person name="Veneault-Fourrey C."/>
            <person name="LaButti K."/>
            <person name="Lindquist E.A."/>
            <person name="Lipzen A."/>
            <person name="Lundell T."/>
            <person name="Morin E."/>
            <person name="Murat C."/>
            <person name="Riley R."/>
            <person name="Ohm R."/>
            <person name="Sun H."/>
            <person name="Tunlid A."/>
            <person name="Henrissat B."/>
            <person name="Grigoriev I.V."/>
            <person name="Hibbett D.S."/>
            <person name="Martin F."/>
        </authorList>
    </citation>
    <scope>NUCLEOTIDE SEQUENCE [LARGE SCALE GENOMIC DNA]</scope>
    <source>
        <strain evidence="3">LaAM-08-1</strain>
    </source>
</reference>
<reference evidence="2 3" key="1">
    <citation type="submission" date="2014-04" db="EMBL/GenBank/DDBJ databases">
        <authorList>
            <consortium name="DOE Joint Genome Institute"/>
            <person name="Kuo A."/>
            <person name="Kohler A."/>
            <person name="Nagy L.G."/>
            <person name="Floudas D."/>
            <person name="Copeland A."/>
            <person name="Barry K.W."/>
            <person name="Cichocki N."/>
            <person name="Veneault-Fourrey C."/>
            <person name="LaButti K."/>
            <person name="Lindquist E.A."/>
            <person name="Lipzen A."/>
            <person name="Lundell T."/>
            <person name="Morin E."/>
            <person name="Murat C."/>
            <person name="Sun H."/>
            <person name="Tunlid A."/>
            <person name="Henrissat B."/>
            <person name="Grigoriev I.V."/>
            <person name="Hibbett D.S."/>
            <person name="Martin F."/>
            <person name="Nordberg H.P."/>
            <person name="Cantor M.N."/>
            <person name="Hua S.X."/>
        </authorList>
    </citation>
    <scope>NUCLEOTIDE SEQUENCE [LARGE SCALE GENOMIC DNA]</scope>
    <source>
        <strain evidence="2 3">LaAM-08-1</strain>
    </source>
</reference>
<dbReference type="Proteomes" id="UP000054477">
    <property type="component" value="Unassembled WGS sequence"/>
</dbReference>
<feature type="region of interest" description="Disordered" evidence="1">
    <location>
        <begin position="1"/>
        <end position="140"/>
    </location>
</feature>
<feature type="compositionally biased region" description="Acidic residues" evidence="1">
    <location>
        <begin position="1"/>
        <end position="19"/>
    </location>
</feature>
<feature type="compositionally biased region" description="Polar residues" evidence="1">
    <location>
        <begin position="81"/>
        <end position="94"/>
    </location>
</feature>
<keyword evidence="3" id="KW-1185">Reference proteome</keyword>
<evidence type="ECO:0000313" key="2">
    <source>
        <dbReference type="EMBL" id="KIJ91895.1"/>
    </source>
</evidence>
<evidence type="ECO:0000256" key="1">
    <source>
        <dbReference type="SAM" id="MobiDB-lite"/>
    </source>
</evidence>
<gene>
    <name evidence="2" type="ORF">K443DRAFT_685668</name>
</gene>
<protein>
    <submittedName>
        <fullName evidence="2">Uncharacterized protein</fullName>
    </submittedName>
</protein>
<dbReference type="STRING" id="1095629.A0A0C9WNE7"/>
<name>A0A0C9WNE7_9AGAR</name>